<reference evidence="4 5" key="1">
    <citation type="submission" date="2018-09" db="EMBL/GenBank/DDBJ databases">
        <title>Genomic investigation of the strawberry pathogen Phytophthora fragariae indicates pathogenicity is determined by transcriptional variation in three key races.</title>
        <authorList>
            <person name="Adams T.M."/>
            <person name="Armitage A.D."/>
            <person name="Sobczyk M.K."/>
            <person name="Bates H.J."/>
            <person name="Dunwell J.M."/>
            <person name="Nellist C.F."/>
            <person name="Harrison R.J."/>
        </authorList>
    </citation>
    <scope>NUCLEOTIDE SEQUENCE [LARGE SCALE GENOMIC DNA]</scope>
    <source>
        <strain evidence="2 4">SCRP249</strain>
        <strain evidence="3 5">SCRP324</strain>
    </source>
</reference>
<evidence type="ECO:0000313" key="4">
    <source>
        <dbReference type="Proteomes" id="UP000429607"/>
    </source>
</evidence>
<evidence type="ECO:0000313" key="3">
    <source>
        <dbReference type="EMBL" id="KAE9001870.1"/>
    </source>
</evidence>
<name>A0A6A3JZQ2_9STRA</name>
<feature type="chain" id="PRO_5036164667" description="CBM1 domain-containing protein" evidence="1">
    <location>
        <begin position="20"/>
        <end position="321"/>
    </location>
</feature>
<evidence type="ECO:0000313" key="5">
    <source>
        <dbReference type="Proteomes" id="UP000435112"/>
    </source>
</evidence>
<proteinExistence type="predicted"/>
<organism evidence="2 4">
    <name type="scientific">Phytophthora rubi</name>
    <dbReference type="NCBI Taxonomy" id="129364"/>
    <lineage>
        <taxon>Eukaryota</taxon>
        <taxon>Sar</taxon>
        <taxon>Stramenopiles</taxon>
        <taxon>Oomycota</taxon>
        <taxon>Peronosporomycetes</taxon>
        <taxon>Peronosporales</taxon>
        <taxon>Peronosporaceae</taxon>
        <taxon>Phytophthora</taxon>
    </lineage>
</organism>
<evidence type="ECO:0000256" key="1">
    <source>
        <dbReference type="SAM" id="SignalP"/>
    </source>
</evidence>
<dbReference type="EMBL" id="QXFU01001464">
    <property type="protein sequence ID" value="KAE9001870.1"/>
    <property type="molecule type" value="Genomic_DNA"/>
</dbReference>
<dbReference type="Proteomes" id="UP000435112">
    <property type="component" value="Unassembled WGS sequence"/>
</dbReference>
<dbReference type="AlphaFoldDB" id="A0A6A3JZQ2"/>
<gene>
    <name evidence="2" type="ORF">PR001_g18712</name>
    <name evidence="3" type="ORF">PR002_g17795</name>
</gene>
<sequence length="321" mass="34133">MHIYVLASIALAATAAVQAKDVNGSSVNSTSSGSGAYEDAEAGVGSGVTYTTLVGDWEACTEDVGCESSTSVCVQHSKYYSQCKPAVLPSGDLCGQSDGTNDWLYDHCPADEKCDTKGTDFRCVKPGTRRHHHHKRSVRKERSSTATTVTTAAPTLQVGDWEDCSKAGSVCKISTSTCVKHSNYFSQCMPAVLPTGSLCGQNDGTSVWKYDTHCLTGETCQAVGTNFHCRATATAAPTTPPPSTPVTLVNDWEDCSKTNTRCKTTTSTCVKHSDYFSQCMPATLPTGGLCGQADGTNSWKFDHCTTGETCKANGKEFRCTK</sequence>
<dbReference type="EMBL" id="QXFV01001671">
    <property type="protein sequence ID" value="KAE9000736.1"/>
    <property type="molecule type" value="Genomic_DNA"/>
</dbReference>
<accession>A0A6A3JZQ2</accession>
<evidence type="ECO:0000313" key="2">
    <source>
        <dbReference type="EMBL" id="KAE9000736.1"/>
    </source>
</evidence>
<dbReference type="OrthoDB" id="97012at2759"/>
<keyword evidence="1" id="KW-0732">Signal</keyword>
<evidence type="ECO:0008006" key="6">
    <source>
        <dbReference type="Google" id="ProtNLM"/>
    </source>
</evidence>
<comment type="caution">
    <text evidence="2">The sequence shown here is derived from an EMBL/GenBank/DDBJ whole genome shotgun (WGS) entry which is preliminary data.</text>
</comment>
<feature type="signal peptide" evidence="1">
    <location>
        <begin position="1"/>
        <end position="19"/>
    </location>
</feature>
<dbReference type="Proteomes" id="UP000429607">
    <property type="component" value="Unassembled WGS sequence"/>
</dbReference>
<protein>
    <recommendedName>
        <fullName evidence="6">CBM1 domain-containing protein</fullName>
    </recommendedName>
</protein>